<dbReference type="InterPro" id="IPR044974">
    <property type="entry name" value="Disease_R_plants"/>
</dbReference>
<keyword evidence="7" id="KW-1185">Reference proteome</keyword>
<evidence type="ECO:0000256" key="3">
    <source>
        <dbReference type="ARBA" id="ARBA00022821"/>
    </source>
</evidence>
<evidence type="ECO:0000313" key="7">
    <source>
        <dbReference type="Proteomes" id="UP000077755"/>
    </source>
</evidence>
<dbReference type="SUPFAM" id="SSF52200">
    <property type="entry name" value="Toll/Interleukin receptor TIR domain"/>
    <property type="match status" value="2"/>
</dbReference>
<accession>A0AAF0WEV4</accession>
<dbReference type="InterPro" id="IPR058192">
    <property type="entry name" value="WHD_ROQ1-like"/>
</dbReference>
<evidence type="ECO:0000256" key="4">
    <source>
        <dbReference type="SAM" id="MobiDB-lite"/>
    </source>
</evidence>
<dbReference type="InterPro" id="IPR042197">
    <property type="entry name" value="Apaf_helical"/>
</dbReference>
<gene>
    <name evidence="6" type="ORF">DCAR_0207319</name>
</gene>
<feature type="domain" description="TIR" evidence="5">
    <location>
        <begin position="27"/>
        <end position="185"/>
    </location>
</feature>
<dbReference type="CDD" id="cd00009">
    <property type="entry name" value="AAA"/>
    <property type="match status" value="1"/>
</dbReference>
<dbReference type="InterPro" id="IPR032675">
    <property type="entry name" value="LRR_dom_sf"/>
</dbReference>
<name>A0AAF0WEV4_DAUCS</name>
<dbReference type="Gene3D" id="3.80.10.10">
    <property type="entry name" value="Ribonuclease Inhibitor"/>
    <property type="match status" value="3"/>
</dbReference>
<dbReference type="InterPro" id="IPR000157">
    <property type="entry name" value="TIR_dom"/>
</dbReference>
<sequence>MASTSSQSPSSSVSYLEPPPNSQRPHLLWDVFLSFRGADTRSNFVSHLYKRLADHGIRTFKDVPEVSTGEVIKKGLHQAIQESLIYVVVFSENYASSTWCLDELVEIYKNYKKMNRLPSVVRRQTGSFEEPFEEYEIRFADRKERVEKWRRTLEEVAGFSGQHISAERDEADIITEIVDRIEIEIKPRSLEVAAFPTGLETRVKDITTLMSCDTEGVTIIGMYGMGGVGKTTLAKALYNQLLDRRFKYCCFLADVRETAGRENGLVLLQQQFIDEFLRSKKQHKIHNVEEGTKFIRERFGSAKVMVLIDDINKLKHYKNLVPGIFGPGSVVIVTTRDEELLLKIEVEKRYRLYINLMEDDDSLALLSQHAFGNAVPEHALKFLLKDILSLAGGLPLALVVFGAYLSTRSEEGWKCYIEKLQRIPDSTIQQKLVISLDAIELEDPMLKKIFLDIACFFVGQRKREVVPILETYYSYVDHKIDTLKKRCLLTINNRYELRMHDLLRDTGREVARNRSYDEPGKHSRLWGSNIIREVLKRKKGTEAIEGIIPCKFNYHKALEGVSFVTKTFKRMRILRFLYLSGGNVTGNFEQTFANLRWLHWDHFPLRCLPSEFFPQELVFLALPSSKMRTFWELNMDSQVFEMLTTLDMSYSQDLVTTPDFTTLSSLKFLNLKGCKRLEEVHISIGCLLSLISLNLSGCVNLRSLPDNICNFRALKSLNVGGCSNLEELPMDLGNIESLTELNAWGLAVPKIPDSILNLSKLVELNLTDKEYLETPSTSLQDSTLTDWDVFLSYCSADTHFTSHLYTALDRHEIRTYKGDVELSTGEVIGLPQAFWESKFFPTIIANTVGDALTVLMLPESIGRLNKLVRLTLSFNKNLETLPNTICDLRALESLYIGGCSSVEALPLGLGNIKSLQVLDAEGLAVFRLPDSMGRLSNLVELTISYKKNLESLPDTICNLSYLKILNIRLGATLFIQPFDMKPSQFALSLQKLDLSESNITALTSNINHFLNLEYIDLINCGHLSSIAELPSSLKWIRAAGCASMESLPNVSNLKLLEKLDLTDCSALTEIQGLEEVSLLYKYSVWDLLREGSFEGSCFLTDVSEAWQTFKGPEILQQKLVNDVLKKDGEIKVHNVDQGTKLIRDGIISTKVLVVIDDLEDLNQYQSLVGPFVAGSVVIITTRDEEMLDEINVETKYRYMANVLDPAESLALFTQHAFDNGKLSRSLMVFCKDVLHLAGGLPFALQVFGSHLSSRSAGDWQDYIKNLQESPNSTIQQKLMISLDALALDDSVLKKVFLDIACFFLGSKMEEVLRIMGNRYHYLHDNICTLEKNCFLTINDRDELEMHQLLRDMARESV</sequence>
<keyword evidence="3" id="KW-0611">Plant defense</keyword>
<dbReference type="Proteomes" id="UP000077755">
    <property type="component" value="Chromosome 2"/>
</dbReference>
<dbReference type="PRINTS" id="PR00364">
    <property type="entry name" value="DISEASERSIST"/>
</dbReference>
<evidence type="ECO:0000256" key="1">
    <source>
        <dbReference type="ARBA" id="ARBA00022614"/>
    </source>
</evidence>
<organism evidence="6 7">
    <name type="scientific">Daucus carota subsp. sativus</name>
    <name type="common">Carrot</name>
    <dbReference type="NCBI Taxonomy" id="79200"/>
    <lineage>
        <taxon>Eukaryota</taxon>
        <taxon>Viridiplantae</taxon>
        <taxon>Streptophyta</taxon>
        <taxon>Embryophyta</taxon>
        <taxon>Tracheophyta</taxon>
        <taxon>Spermatophyta</taxon>
        <taxon>Magnoliopsida</taxon>
        <taxon>eudicotyledons</taxon>
        <taxon>Gunneridae</taxon>
        <taxon>Pentapetalae</taxon>
        <taxon>asterids</taxon>
        <taxon>campanulids</taxon>
        <taxon>Apiales</taxon>
        <taxon>Apiaceae</taxon>
        <taxon>Apioideae</taxon>
        <taxon>Scandiceae</taxon>
        <taxon>Daucinae</taxon>
        <taxon>Daucus</taxon>
        <taxon>Daucus sect. Daucus</taxon>
    </lineage>
</organism>
<dbReference type="Pfam" id="PF01582">
    <property type="entry name" value="TIR"/>
    <property type="match status" value="1"/>
</dbReference>
<evidence type="ECO:0000259" key="5">
    <source>
        <dbReference type="PROSITE" id="PS50104"/>
    </source>
</evidence>
<dbReference type="PANTHER" id="PTHR11017">
    <property type="entry name" value="LEUCINE-RICH REPEAT-CONTAINING PROTEIN"/>
    <property type="match status" value="1"/>
</dbReference>
<feature type="compositionally biased region" description="Low complexity" evidence="4">
    <location>
        <begin position="1"/>
        <end position="16"/>
    </location>
</feature>
<dbReference type="GO" id="GO:0051707">
    <property type="term" value="P:response to other organism"/>
    <property type="evidence" value="ECO:0007669"/>
    <property type="project" value="UniProtKB-ARBA"/>
</dbReference>
<dbReference type="Gene3D" id="3.40.50.10140">
    <property type="entry name" value="Toll/interleukin-1 receptor homology (TIR) domain"/>
    <property type="match status" value="2"/>
</dbReference>
<evidence type="ECO:0000256" key="2">
    <source>
        <dbReference type="ARBA" id="ARBA00022737"/>
    </source>
</evidence>
<dbReference type="SUPFAM" id="SSF52058">
    <property type="entry name" value="L domain-like"/>
    <property type="match status" value="2"/>
</dbReference>
<dbReference type="InterPro" id="IPR027417">
    <property type="entry name" value="P-loop_NTPase"/>
</dbReference>
<feature type="region of interest" description="Disordered" evidence="4">
    <location>
        <begin position="1"/>
        <end position="21"/>
    </location>
</feature>
<dbReference type="InterPro" id="IPR003593">
    <property type="entry name" value="AAA+_ATPase"/>
</dbReference>
<dbReference type="GO" id="GO:0043531">
    <property type="term" value="F:ADP binding"/>
    <property type="evidence" value="ECO:0007669"/>
    <property type="project" value="InterPro"/>
</dbReference>
<dbReference type="GO" id="GO:0007165">
    <property type="term" value="P:signal transduction"/>
    <property type="evidence" value="ECO:0007669"/>
    <property type="project" value="InterPro"/>
</dbReference>
<dbReference type="SUPFAM" id="SSF52540">
    <property type="entry name" value="P-loop containing nucleoside triphosphate hydrolases"/>
    <property type="match status" value="2"/>
</dbReference>
<dbReference type="InterPro" id="IPR055414">
    <property type="entry name" value="LRR_R13L4/SHOC2-like"/>
</dbReference>
<protein>
    <recommendedName>
        <fullName evidence="5">TIR domain-containing protein</fullName>
    </recommendedName>
</protein>
<proteinExistence type="predicted"/>
<dbReference type="Pfam" id="PF23598">
    <property type="entry name" value="LRR_14"/>
    <property type="match status" value="1"/>
</dbReference>
<dbReference type="Pfam" id="PF23282">
    <property type="entry name" value="WHD_ROQ1"/>
    <property type="match status" value="2"/>
</dbReference>
<dbReference type="Gene3D" id="3.40.50.300">
    <property type="entry name" value="P-loop containing nucleotide triphosphate hydrolases"/>
    <property type="match status" value="2"/>
</dbReference>
<keyword evidence="2" id="KW-0677">Repeat</keyword>
<dbReference type="GO" id="GO:0006952">
    <property type="term" value="P:defense response"/>
    <property type="evidence" value="ECO:0007669"/>
    <property type="project" value="UniProtKB-KW"/>
</dbReference>
<evidence type="ECO:0000313" key="6">
    <source>
        <dbReference type="EMBL" id="WOG88086.1"/>
    </source>
</evidence>
<dbReference type="Gene3D" id="1.10.8.430">
    <property type="entry name" value="Helical domain of apoptotic protease-activating factors"/>
    <property type="match status" value="2"/>
</dbReference>
<keyword evidence="1" id="KW-0433">Leucine-rich repeat</keyword>
<dbReference type="InterPro" id="IPR036390">
    <property type="entry name" value="WH_DNA-bd_sf"/>
</dbReference>
<dbReference type="Pfam" id="PF00931">
    <property type="entry name" value="NB-ARC"/>
    <property type="match status" value="2"/>
</dbReference>
<dbReference type="InterPro" id="IPR002182">
    <property type="entry name" value="NB-ARC"/>
</dbReference>
<dbReference type="PANTHER" id="PTHR11017:SF385">
    <property type="entry name" value="DISEASE RESISTANCE PROTEIN (TIR-NBS-LRR CLASS)-RELATED"/>
    <property type="match status" value="1"/>
</dbReference>
<reference evidence="6" key="2">
    <citation type="submission" date="2022-03" db="EMBL/GenBank/DDBJ databases">
        <title>Draft title - Genomic analysis of global carrot germplasm unveils the trajectory of domestication and the origin of high carotenoid orange carrot.</title>
        <authorList>
            <person name="Iorizzo M."/>
            <person name="Ellison S."/>
            <person name="Senalik D."/>
            <person name="Macko-Podgorni A."/>
            <person name="Grzebelus D."/>
            <person name="Bostan H."/>
            <person name="Rolling W."/>
            <person name="Curaba J."/>
            <person name="Simon P."/>
        </authorList>
    </citation>
    <scope>NUCLEOTIDE SEQUENCE</scope>
    <source>
        <tissue evidence="6">Leaf</tissue>
    </source>
</reference>
<dbReference type="SMART" id="SM00255">
    <property type="entry name" value="TIR"/>
    <property type="match status" value="1"/>
</dbReference>
<dbReference type="SMART" id="SM00382">
    <property type="entry name" value="AAA"/>
    <property type="match status" value="1"/>
</dbReference>
<dbReference type="InterPro" id="IPR035897">
    <property type="entry name" value="Toll_tir_struct_dom_sf"/>
</dbReference>
<dbReference type="SUPFAM" id="SSF46785">
    <property type="entry name" value="Winged helix' DNA-binding domain"/>
    <property type="match status" value="1"/>
</dbReference>
<dbReference type="EMBL" id="CP093344">
    <property type="protein sequence ID" value="WOG88086.1"/>
    <property type="molecule type" value="Genomic_DNA"/>
</dbReference>
<reference evidence="6" key="1">
    <citation type="journal article" date="2016" name="Nat. Genet.">
        <title>A high-quality carrot genome assembly provides new insights into carotenoid accumulation and asterid genome evolution.</title>
        <authorList>
            <person name="Iorizzo M."/>
            <person name="Ellison S."/>
            <person name="Senalik D."/>
            <person name="Zeng P."/>
            <person name="Satapoomin P."/>
            <person name="Huang J."/>
            <person name="Bowman M."/>
            <person name="Iovene M."/>
            <person name="Sanseverino W."/>
            <person name="Cavagnaro P."/>
            <person name="Yildiz M."/>
            <person name="Macko-Podgorni A."/>
            <person name="Moranska E."/>
            <person name="Grzebelus E."/>
            <person name="Grzebelus D."/>
            <person name="Ashrafi H."/>
            <person name="Zheng Z."/>
            <person name="Cheng S."/>
            <person name="Spooner D."/>
            <person name="Van Deynze A."/>
            <person name="Simon P."/>
        </authorList>
    </citation>
    <scope>NUCLEOTIDE SEQUENCE</scope>
    <source>
        <tissue evidence="6">Leaf</tissue>
    </source>
</reference>
<dbReference type="PROSITE" id="PS50104">
    <property type="entry name" value="TIR"/>
    <property type="match status" value="1"/>
</dbReference>